<evidence type="ECO:0000256" key="1">
    <source>
        <dbReference type="SAM" id="Phobius"/>
    </source>
</evidence>
<name>A0A7X2S5S1_9BACI</name>
<keyword evidence="1" id="KW-1133">Transmembrane helix</keyword>
<feature type="transmembrane region" description="Helical" evidence="1">
    <location>
        <begin position="57"/>
        <end position="75"/>
    </location>
</feature>
<feature type="transmembrane region" description="Helical" evidence="1">
    <location>
        <begin position="140"/>
        <end position="162"/>
    </location>
</feature>
<organism evidence="2 3">
    <name type="scientific">Metabacillus mangrovi</name>
    <dbReference type="NCBI Taxonomy" id="1491830"/>
    <lineage>
        <taxon>Bacteria</taxon>
        <taxon>Bacillati</taxon>
        <taxon>Bacillota</taxon>
        <taxon>Bacilli</taxon>
        <taxon>Bacillales</taxon>
        <taxon>Bacillaceae</taxon>
        <taxon>Metabacillus</taxon>
    </lineage>
</organism>
<feature type="transmembrane region" description="Helical" evidence="1">
    <location>
        <begin position="96"/>
        <end position="120"/>
    </location>
</feature>
<keyword evidence="1" id="KW-0472">Membrane</keyword>
<dbReference type="InterPro" id="IPR007563">
    <property type="entry name" value="DUF554"/>
</dbReference>
<feature type="transmembrane region" description="Helical" evidence="1">
    <location>
        <begin position="6"/>
        <end position="26"/>
    </location>
</feature>
<gene>
    <name evidence="2" type="ORF">GKZ89_12140</name>
</gene>
<comment type="caution">
    <text evidence="2">The sequence shown here is derived from an EMBL/GenBank/DDBJ whole genome shotgun (WGS) entry which is preliminary data.</text>
</comment>
<dbReference type="PANTHER" id="PTHR36111:SF2">
    <property type="entry name" value="INNER MEMBRANE PROTEIN"/>
    <property type="match status" value="1"/>
</dbReference>
<protein>
    <submittedName>
        <fullName evidence="2">DUF554 family protein</fullName>
    </submittedName>
</protein>
<evidence type="ECO:0000313" key="2">
    <source>
        <dbReference type="EMBL" id="MTH54154.1"/>
    </source>
</evidence>
<dbReference type="AlphaFoldDB" id="A0A7X2S5S1"/>
<dbReference type="OrthoDB" id="9797976at2"/>
<dbReference type="Pfam" id="PF04474">
    <property type="entry name" value="DUF554"/>
    <property type="match status" value="1"/>
</dbReference>
<dbReference type="RefSeq" id="WP_155112674.1">
    <property type="nucleotide sequence ID" value="NZ_WMIB01000011.1"/>
</dbReference>
<proteinExistence type="predicted"/>
<accession>A0A7X2S5S1</accession>
<dbReference type="EMBL" id="WMIB01000011">
    <property type="protein sequence ID" value="MTH54154.1"/>
    <property type="molecule type" value="Genomic_DNA"/>
</dbReference>
<evidence type="ECO:0000313" key="3">
    <source>
        <dbReference type="Proteomes" id="UP000434639"/>
    </source>
</evidence>
<feature type="transmembrane region" description="Helical" evidence="1">
    <location>
        <begin position="33"/>
        <end position="51"/>
    </location>
</feature>
<dbReference type="PANTHER" id="PTHR36111">
    <property type="entry name" value="INNER MEMBRANE PROTEIN-RELATED"/>
    <property type="match status" value="1"/>
</dbReference>
<feature type="transmembrane region" description="Helical" evidence="1">
    <location>
        <begin position="210"/>
        <end position="229"/>
    </location>
</feature>
<sequence length="234" mass="24521">MVLLGSLANALGIAAGTLIGLCLTRIPARIKETVMVAIGLSVSILGITMALKAEDFFFVIVSLIGGAVLGELFSLEEKLHQAGRFLERKMGKSKSGNIAEGFVTATLIFVIGAMAIVGALDSGLRGDHSVLLTKSMIDGFTSAVLASTLGIGVLFSAIPVFFYEGSIALLAGLIHASIEEKLLESLIAQLTGTGGVMILAIGLNMLEIKAIRVANLLPALPFMILIVWLQHSLF</sequence>
<dbReference type="Proteomes" id="UP000434639">
    <property type="component" value="Unassembled WGS sequence"/>
</dbReference>
<reference evidence="2 3" key="1">
    <citation type="journal article" date="2017" name="Int. J. Syst. Evol. Microbiol.">
        <title>Bacillus mangrovi sp. nov., isolated from a sediment sample from a mangrove forest.</title>
        <authorList>
            <person name="Gupta V."/>
            <person name="Singh P.K."/>
            <person name="Korpole S."/>
            <person name="Tanuku N.R.S."/>
            <person name="Pinnaka A.K."/>
        </authorList>
    </citation>
    <scope>NUCLEOTIDE SEQUENCE [LARGE SCALE GENOMIC DNA]</scope>
    <source>
        <strain evidence="2 3">KCTC 33872</strain>
    </source>
</reference>
<feature type="transmembrane region" description="Helical" evidence="1">
    <location>
        <begin position="182"/>
        <end position="204"/>
    </location>
</feature>
<keyword evidence="3" id="KW-1185">Reference proteome</keyword>
<keyword evidence="1" id="KW-0812">Transmembrane</keyword>